<dbReference type="InterPro" id="IPR044992">
    <property type="entry name" value="ChyE-like"/>
</dbReference>
<dbReference type="Proteomes" id="UP000243207">
    <property type="component" value="Chromosome I"/>
</dbReference>
<gene>
    <name evidence="2" type="ORF">SAMN05216421_1170</name>
</gene>
<dbReference type="PROSITE" id="PS51273">
    <property type="entry name" value="GATASE_TYPE_1"/>
    <property type="match status" value="1"/>
</dbReference>
<keyword evidence="2" id="KW-0315">Glutamine amidotransferase</keyword>
<dbReference type="InterPro" id="IPR029062">
    <property type="entry name" value="Class_I_gatase-like"/>
</dbReference>
<keyword evidence="3" id="KW-1185">Reference proteome</keyword>
<protein>
    <submittedName>
        <fullName evidence="2">GMP synthase-Glutamine amidotransferase</fullName>
    </submittedName>
</protein>
<evidence type="ECO:0000313" key="2">
    <source>
        <dbReference type="EMBL" id="SDS24483.1"/>
    </source>
</evidence>
<dbReference type="Pfam" id="PF00117">
    <property type="entry name" value="GATase"/>
    <property type="match status" value="1"/>
</dbReference>
<dbReference type="AlphaFoldDB" id="A0A1H1QMC2"/>
<evidence type="ECO:0000313" key="3">
    <source>
        <dbReference type="Proteomes" id="UP000243207"/>
    </source>
</evidence>
<dbReference type="RefSeq" id="WP_093392268.1">
    <property type="nucleotide sequence ID" value="NZ_LT629736.1"/>
</dbReference>
<dbReference type="Gene3D" id="3.40.50.880">
    <property type="match status" value="1"/>
</dbReference>
<dbReference type="GO" id="GO:0016740">
    <property type="term" value="F:transferase activity"/>
    <property type="evidence" value="ECO:0007669"/>
    <property type="project" value="UniProtKB-KW"/>
</dbReference>
<evidence type="ECO:0000259" key="1">
    <source>
        <dbReference type="Pfam" id="PF00117"/>
    </source>
</evidence>
<dbReference type="CDD" id="cd01741">
    <property type="entry name" value="GATase1_1"/>
    <property type="match status" value="1"/>
</dbReference>
<dbReference type="SUPFAM" id="SSF52317">
    <property type="entry name" value="Class I glutamine amidotransferase-like"/>
    <property type="match status" value="1"/>
</dbReference>
<organism evidence="2 3">
    <name type="scientific">Halopseudomonas xinjiangensis</name>
    <dbReference type="NCBI Taxonomy" id="487184"/>
    <lineage>
        <taxon>Bacteria</taxon>
        <taxon>Pseudomonadati</taxon>
        <taxon>Pseudomonadota</taxon>
        <taxon>Gammaproteobacteria</taxon>
        <taxon>Pseudomonadales</taxon>
        <taxon>Pseudomonadaceae</taxon>
        <taxon>Halopseudomonas</taxon>
    </lineage>
</organism>
<dbReference type="PANTHER" id="PTHR42695">
    <property type="entry name" value="GLUTAMINE AMIDOTRANSFERASE YLR126C-RELATED"/>
    <property type="match status" value="1"/>
</dbReference>
<name>A0A1H1QMC2_9GAMM</name>
<dbReference type="PANTHER" id="PTHR42695:SF5">
    <property type="entry name" value="GLUTAMINE AMIDOTRANSFERASE YLR126C-RELATED"/>
    <property type="match status" value="1"/>
</dbReference>
<dbReference type="EMBL" id="LT629736">
    <property type="protein sequence ID" value="SDS24483.1"/>
    <property type="molecule type" value="Genomic_DNA"/>
</dbReference>
<sequence>MKLGLLQCDDVTASLQARHGNYPEMFLRLLRQHIPSAEVQVFRTQDGELPEHVDACDAYLTTGSKYGVYDGLPWIAELEAFVVALWERHKPLVGICFGHQLMAQALGGEVRKSDKGWGVGVSFNRVTARKPWMEPWQDKLDLIVSHQDQVMLLPPQAEVLAHSEFCNYYLVQYGEHFMSVQGHPEFCKGYSCDLMNAREGLIPAERLRAGHASLNAEIDGPLMMRWIVAFLQRGASRYHALGSGAAAG</sequence>
<keyword evidence="2" id="KW-0808">Transferase</keyword>
<dbReference type="GO" id="GO:0005829">
    <property type="term" value="C:cytosol"/>
    <property type="evidence" value="ECO:0007669"/>
    <property type="project" value="TreeGrafter"/>
</dbReference>
<proteinExistence type="predicted"/>
<reference evidence="3" key="1">
    <citation type="submission" date="2016-10" db="EMBL/GenBank/DDBJ databases">
        <authorList>
            <person name="Varghese N."/>
            <person name="Submissions S."/>
        </authorList>
    </citation>
    <scope>NUCLEOTIDE SEQUENCE [LARGE SCALE GENOMIC DNA]</scope>
    <source>
        <strain evidence="3">NRRL B-51270</strain>
    </source>
</reference>
<dbReference type="STRING" id="487184.SAMN05216421_1170"/>
<feature type="domain" description="Glutamine amidotransferase" evidence="1">
    <location>
        <begin position="83"/>
        <end position="187"/>
    </location>
</feature>
<dbReference type="OrthoDB" id="9813383at2"/>
<dbReference type="InterPro" id="IPR017926">
    <property type="entry name" value="GATASE"/>
</dbReference>
<accession>A0A1H1QMC2</accession>